<feature type="region of interest" description="Disordered" evidence="1">
    <location>
        <begin position="1"/>
        <end position="70"/>
    </location>
</feature>
<dbReference type="InterPro" id="IPR018857">
    <property type="entry name" value="TORC1_cplx_su_TCO89"/>
</dbReference>
<sequence length="713" mass="79634">MSNKHAVPNTSKRLKQFSTRSRSKSAASFKGLNKLRRVLSHDGSYDTEDSSRERPVSMKKSKSSDSLSRIRGISGLNMTALAKVASNPAHLTHDNASASSIHGGLKPHRGNSTKSILELRDGDEIFEDHSTTDEEVEYFTDEDHKAQDGGLENSISGDHKRDVRAAQEESTENFDNPHQLPPHEHDNQDSDDQDLASKDSGEDQTLMDSDRDVSPQSTRDEVVDGNSRTDSNKTLRNQPIYGVPSSIRNSSADRLDTIDHIEAGGDSTPGSTNVRRLISGLVNVNRIEDSDRIGHRNPDEDIINAGSNIQTMANSLRRHGPTPSRTGDLGHDGDDDDDDDDDASIPASNHNQRGNKENTTYSPTMILSQSTGIEKRFDGSSTVADETVPHLLNNESDRISGGDQTQSNNFNYINSDFAASYNSTHVTERPNSSLVKPDFSTSISSLSSHLSRPTQLTTEVRSNNFLNQRAPQLSATNHNTNRPHVDSRLSNSNRPDSLSNFNNFSQFLQTENSGMESRTQQKLWLQRENSIMDLSSHSSSPDSIFLASNIEVKREFERISREYTNVRRFNNPVTASLNRNGPRSKIEMKKLRPTISSGEEMSKVFRSDNPQDRKTFQEFCKQNLNRNIDIQKVLTKIWTEESAEFNKGSELLAENEPENTSLTYGNHRSQNRHSLRNSSANTVNHQRTLGSLQPTTRAVHRRMESALSQQQRP</sequence>
<dbReference type="PANTHER" id="PTHR22794">
    <property type="entry name" value="THAP DOMAIN PROTEIN 11"/>
    <property type="match status" value="1"/>
</dbReference>
<evidence type="ECO:0000313" key="3">
    <source>
        <dbReference type="Proteomes" id="UP000189911"/>
    </source>
</evidence>
<dbReference type="AlphaFoldDB" id="A0A1G4K5V3"/>
<dbReference type="GO" id="GO:0031931">
    <property type="term" value="C:TORC1 complex"/>
    <property type="evidence" value="ECO:0007669"/>
    <property type="project" value="InterPro"/>
</dbReference>
<feature type="region of interest" description="Disordered" evidence="1">
    <location>
        <begin position="654"/>
        <end position="713"/>
    </location>
</feature>
<dbReference type="GO" id="GO:0031929">
    <property type="term" value="P:TOR signaling"/>
    <property type="evidence" value="ECO:0007669"/>
    <property type="project" value="InterPro"/>
</dbReference>
<feature type="compositionally biased region" description="Polar residues" evidence="1">
    <location>
        <begin position="1"/>
        <end position="26"/>
    </location>
</feature>
<feature type="compositionally biased region" description="Acidic residues" evidence="1">
    <location>
        <begin position="333"/>
        <end position="343"/>
    </location>
</feature>
<feature type="compositionally biased region" description="Polar residues" evidence="1">
    <location>
        <begin position="658"/>
        <end position="668"/>
    </location>
</feature>
<dbReference type="Proteomes" id="UP000189911">
    <property type="component" value="Chromosome F"/>
</dbReference>
<feature type="compositionally biased region" description="Polar residues" evidence="1">
    <location>
        <begin position="226"/>
        <end position="237"/>
    </location>
</feature>
<feature type="compositionally biased region" description="Basic and acidic residues" evidence="1">
    <location>
        <begin position="157"/>
        <end position="167"/>
    </location>
</feature>
<name>A0A1G4K5V3_9SACH</name>
<keyword evidence="3" id="KW-1185">Reference proteome</keyword>
<evidence type="ECO:0000256" key="1">
    <source>
        <dbReference type="SAM" id="MobiDB-lite"/>
    </source>
</evidence>
<feature type="compositionally biased region" description="Polar residues" evidence="1">
    <location>
        <begin position="346"/>
        <end position="363"/>
    </location>
</feature>
<accession>A0A1G4K5V3</accession>
<gene>
    <name evidence="2" type="ORF">LANO_0F01156G</name>
</gene>
<reference evidence="3" key="1">
    <citation type="submission" date="2016-03" db="EMBL/GenBank/DDBJ databases">
        <authorList>
            <person name="Devillers Hugo."/>
        </authorList>
    </citation>
    <scope>NUCLEOTIDE SEQUENCE [LARGE SCALE GENOMIC DNA]</scope>
</reference>
<feature type="region of interest" description="Disordered" evidence="1">
    <location>
        <begin position="473"/>
        <end position="496"/>
    </location>
</feature>
<dbReference type="OrthoDB" id="5430106at2759"/>
<feature type="region of interest" description="Disordered" evidence="1">
    <location>
        <begin position="91"/>
        <end position="251"/>
    </location>
</feature>
<organism evidence="2 3">
    <name type="scientific">Lachancea nothofagi CBS 11611</name>
    <dbReference type="NCBI Taxonomy" id="1266666"/>
    <lineage>
        <taxon>Eukaryota</taxon>
        <taxon>Fungi</taxon>
        <taxon>Dikarya</taxon>
        <taxon>Ascomycota</taxon>
        <taxon>Saccharomycotina</taxon>
        <taxon>Saccharomycetes</taxon>
        <taxon>Saccharomycetales</taxon>
        <taxon>Saccharomycetaceae</taxon>
        <taxon>Lachancea</taxon>
    </lineage>
</organism>
<feature type="compositionally biased region" description="Basic and acidic residues" evidence="1">
    <location>
        <begin position="208"/>
        <end position="222"/>
    </location>
</feature>
<feature type="region of interest" description="Disordered" evidence="1">
    <location>
        <begin position="315"/>
        <end position="363"/>
    </location>
</feature>
<proteinExistence type="predicted"/>
<dbReference type="EMBL" id="LT598452">
    <property type="protein sequence ID" value="SCU99213.1"/>
    <property type="molecule type" value="Genomic_DNA"/>
</dbReference>
<dbReference type="Pfam" id="PF10452">
    <property type="entry name" value="TCO89"/>
    <property type="match status" value="1"/>
</dbReference>
<feature type="compositionally biased region" description="Basic and acidic residues" evidence="1">
    <location>
        <begin position="39"/>
        <end position="56"/>
    </location>
</feature>
<feature type="compositionally biased region" description="Polar residues" evidence="1">
    <location>
        <begin position="676"/>
        <end position="696"/>
    </location>
</feature>
<evidence type="ECO:0000313" key="2">
    <source>
        <dbReference type="EMBL" id="SCU99213.1"/>
    </source>
</evidence>
<protein>
    <submittedName>
        <fullName evidence="2">LANO_0F01156g1_1</fullName>
    </submittedName>
</protein>
<feature type="compositionally biased region" description="Basic and acidic residues" evidence="1">
    <location>
        <begin position="117"/>
        <end position="132"/>
    </location>
</feature>
<dbReference type="PANTHER" id="PTHR22794:SF2">
    <property type="entry name" value="THAP DOMAIN-CONTAINING PROTEIN 11"/>
    <property type="match status" value="1"/>
</dbReference>
<dbReference type="GO" id="GO:0000329">
    <property type="term" value="C:fungal-type vacuole membrane"/>
    <property type="evidence" value="ECO:0007669"/>
    <property type="project" value="TreeGrafter"/>
</dbReference>